<evidence type="ECO:0008006" key="4">
    <source>
        <dbReference type="Google" id="ProtNLM"/>
    </source>
</evidence>
<reference evidence="2 3" key="1">
    <citation type="submission" date="2018-03" db="EMBL/GenBank/DDBJ databases">
        <title>Genomic Encyclopedia of Archaeal and Bacterial Type Strains, Phase II (KMG-II): from individual species to whole genera.</title>
        <authorList>
            <person name="Goeker M."/>
        </authorList>
    </citation>
    <scope>NUCLEOTIDE SEQUENCE [LARGE SCALE GENOMIC DNA]</scope>
    <source>
        <strain evidence="2 3">DSM 29328</strain>
    </source>
</reference>
<gene>
    <name evidence="2" type="ORF">CLV78_10825</name>
</gene>
<keyword evidence="3" id="KW-1185">Reference proteome</keyword>
<feature type="transmembrane region" description="Helical" evidence="1">
    <location>
        <begin position="33"/>
        <end position="50"/>
    </location>
</feature>
<evidence type="ECO:0000256" key="1">
    <source>
        <dbReference type="SAM" id="Phobius"/>
    </source>
</evidence>
<name>A0A2T0RKN1_9RHOB</name>
<keyword evidence="1" id="KW-0812">Transmembrane</keyword>
<dbReference type="Proteomes" id="UP000239480">
    <property type="component" value="Unassembled WGS sequence"/>
</dbReference>
<dbReference type="OrthoDB" id="7875801at2"/>
<organism evidence="2 3">
    <name type="scientific">Aliiruegeria haliotis</name>
    <dbReference type="NCBI Taxonomy" id="1280846"/>
    <lineage>
        <taxon>Bacteria</taxon>
        <taxon>Pseudomonadati</taxon>
        <taxon>Pseudomonadota</taxon>
        <taxon>Alphaproteobacteria</taxon>
        <taxon>Rhodobacterales</taxon>
        <taxon>Roseobacteraceae</taxon>
        <taxon>Aliiruegeria</taxon>
    </lineage>
</organism>
<keyword evidence="1" id="KW-0472">Membrane</keyword>
<dbReference type="AlphaFoldDB" id="A0A2T0RKN1"/>
<feature type="transmembrane region" description="Helical" evidence="1">
    <location>
        <begin position="6"/>
        <end position="26"/>
    </location>
</feature>
<evidence type="ECO:0000313" key="3">
    <source>
        <dbReference type="Proteomes" id="UP000239480"/>
    </source>
</evidence>
<evidence type="ECO:0000313" key="2">
    <source>
        <dbReference type="EMBL" id="PRY21756.1"/>
    </source>
</evidence>
<sequence length="74" mass="7602">MDTDLIFILGLIIGILAVPALLGAYSEGRPPRAAAILVMIGGGLVAIAVMKQPGGYSFGQIPSVFASVVGNYLR</sequence>
<dbReference type="EMBL" id="PVTD01000008">
    <property type="protein sequence ID" value="PRY21756.1"/>
    <property type="molecule type" value="Genomic_DNA"/>
</dbReference>
<proteinExistence type="predicted"/>
<protein>
    <recommendedName>
        <fullName evidence="4">50S ribosomal protein L35</fullName>
    </recommendedName>
</protein>
<accession>A0A2T0RKN1</accession>
<dbReference type="RefSeq" id="WP_106206244.1">
    <property type="nucleotide sequence ID" value="NZ_PVTD01000008.1"/>
</dbReference>
<comment type="caution">
    <text evidence="2">The sequence shown here is derived from an EMBL/GenBank/DDBJ whole genome shotgun (WGS) entry which is preliminary data.</text>
</comment>
<keyword evidence="1" id="KW-1133">Transmembrane helix</keyword>